<feature type="transmembrane region" description="Helical" evidence="1">
    <location>
        <begin position="35"/>
        <end position="55"/>
    </location>
</feature>
<comment type="caution">
    <text evidence="3">The sequence shown here is derived from an EMBL/GenBank/DDBJ whole genome shotgun (WGS) entry which is preliminary data.</text>
</comment>
<organism evidence="3 4">
    <name type="scientific">Tolypocladium paradoxum</name>
    <dbReference type="NCBI Taxonomy" id="94208"/>
    <lineage>
        <taxon>Eukaryota</taxon>
        <taxon>Fungi</taxon>
        <taxon>Dikarya</taxon>
        <taxon>Ascomycota</taxon>
        <taxon>Pezizomycotina</taxon>
        <taxon>Sordariomycetes</taxon>
        <taxon>Hypocreomycetidae</taxon>
        <taxon>Hypocreales</taxon>
        <taxon>Ophiocordycipitaceae</taxon>
        <taxon>Tolypocladium</taxon>
    </lineage>
</organism>
<evidence type="ECO:0008006" key="5">
    <source>
        <dbReference type="Google" id="ProtNLM"/>
    </source>
</evidence>
<evidence type="ECO:0000256" key="1">
    <source>
        <dbReference type="SAM" id="Phobius"/>
    </source>
</evidence>
<reference evidence="3 4" key="1">
    <citation type="submission" date="2018-01" db="EMBL/GenBank/DDBJ databases">
        <title>Harnessing the power of phylogenomics to disentangle the directionality and signatures of interkingdom host jumping in the parasitic fungal genus Tolypocladium.</title>
        <authorList>
            <person name="Quandt C.A."/>
            <person name="Patterson W."/>
            <person name="Spatafora J.W."/>
        </authorList>
    </citation>
    <scope>NUCLEOTIDE SEQUENCE [LARGE SCALE GENOMIC DNA]</scope>
    <source>
        <strain evidence="3 4">NRBC 100945</strain>
    </source>
</reference>
<accession>A0A2S4L789</accession>
<protein>
    <recommendedName>
        <fullName evidence="5">Secreted peptide</fullName>
    </recommendedName>
</protein>
<feature type="signal peptide" evidence="2">
    <location>
        <begin position="1"/>
        <end position="16"/>
    </location>
</feature>
<feature type="non-terminal residue" evidence="3">
    <location>
        <position position="81"/>
    </location>
</feature>
<name>A0A2S4L789_9HYPO</name>
<dbReference type="EMBL" id="PKSG01000150">
    <property type="protein sequence ID" value="POR38314.1"/>
    <property type="molecule type" value="Genomic_DNA"/>
</dbReference>
<gene>
    <name evidence="3" type="ORF">TPAR_01481</name>
</gene>
<evidence type="ECO:0000313" key="4">
    <source>
        <dbReference type="Proteomes" id="UP000237481"/>
    </source>
</evidence>
<keyword evidence="1" id="KW-0472">Membrane</keyword>
<sequence length="81" mass="8901">MSLLFLLLLVQVLCKAGIRHDGVVIVPHGRPVPLLQALLFLLIIRVFIVVVVVVARDIKLVVVGLLLDGLLAHRHAVHHLV</sequence>
<keyword evidence="2" id="KW-0732">Signal</keyword>
<evidence type="ECO:0000256" key="2">
    <source>
        <dbReference type="SAM" id="SignalP"/>
    </source>
</evidence>
<dbReference type="Proteomes" id="UP000237481">
    <property type="component" value="Unassembled WGS sequence"/>
</dbReference>
<evidence type="ECO:0000313" key="3">
    <source>
        <dbReference type="EMBL" id="POR38314.1"/>
    </source>
</evidence>
<keyword evidence="4" id="KW-1185">Reference proteome</keyword>
<keyword evidence="1" id="KW-1133">Transmembrane helix</keyword>
<proteinExistence type="predicted"/>
<dbReference type="AlphaFoldDB" id="A0A2S4L789"/>
<keyword evidence="1" id="KW-0812">Transmembrane</keyword>
<feature type="chain" id="PRO_5015491069" description="Secreted peptide" evidence="2">
    <location>
        <begin position="17"/>
        <end position="81"/>
    </location>
</feature>